<reference evidence="3" key="1">
    <citation type="submission" date="2014-07" db="EMBL/GenBank/DDBJ databases">
        <title>Genome sequencing of plant-pathogenic Streptomyces species.</title>
        <authorList>
            <person name="Harrison J."/>
            <person name="Sapp M."/>
            <person name="Thwaites R."/>
            <person name="Studholme D.J."/>
        </authorList>
    </citation>
    <scope>NUCLEOTIDE SEQUENCE [LARGE SCALE GENOMIC DNA]</scope>
    <source>
        <strain evidence="3">NCPPB 4445</strain>
    </source>
</reference>
<dbReference type="EMBL" id="JPPY01000097">
    <property type="protein sequence ID" value="KND35193.1"/>
    <property type="molecule type" value="Genomic_DNA"/>
</dbReference>
<accession>A0A0L0KBK2</accession>
<dbReference type="PATRIC" id="fig|42234.21.peg.3089"/>
<organism evidence="2 3">
    <name type="scientific">Streptomyces acidiscabies</name>
    <dbReference type="NCBI Taxonomy" id="42234"/>
    <lineage>
        <taxon>Bacteria</taxon>
        <taxon>Bacillati</taxon>
        <taxon>Actinomycetota</taxon>
        <taxon>Actinomycetes</taxon>
        <taxon>Kitasatosporales</taxon>
        <taxon>Streptomycetaceae</taxon>
        <taxon>Streptomyces</taxon>
    </lineage>
</organism>
<evidence type="ECO:0000256" key="1">
    <source>
        <dbReference type="SAM" id="MobiDB-lite"/>
    </source>
</evidence>
<comment type="caution">
    <text evidence="2">The sequence shown here is derived from an EMBL/GenBank/DDBJ whole genome shotgun (WGS) entry which is preliminary data.</text>
</comment>
<evidence type="ECO:0000313" key="3">
    <source>
        <dbReference type="Proteomes" id="UP000037151"/>
    </source>
</evidence>
<dbReference type="AlphaFoldDB" id="A0A0L0KBK2"/>
<protein>
    <submittedName>
        <fullName evidence="2">Uncharacterized protein</fullName>
    </submittedName>
</protein>
<feature type="compositionally biased region" description="Basic and acidic residues" evidence="1">
    <location>
        <begin position="19"/>
        <end position="41"/>
    </location>
</feature>
<proteinExistence type="predicted"/>
<dbReference type="RefSeq" id="WP_050371114.1">
    <property type="nucleotide sequence ID" value="NZ_KQ257818.1"/>
</dbReference>
<gene>
    <name evidence="2" type="ORF">IQ63_14990</name>
</gene>
<evidence type="ECO:0000313" key="2">
    <source>
        <dbReference type="EMBL" id="KND35193.1"/>
    </source>
</evidence>
<sequence length="67" mass="7392">MFAIYGSELATAHLSFEPRTRDEVRDPLSRARTSARTEPHLLGHRPRHAGTEVESGDPHGTVITAND</sequence>
<feature type="region of interest" description="Disordered" evidence="1">
    <location>
        <begin position="19"/>
        <end position="67"/>
    </location>
</feature>
<dbReference type="Proteomes" id="UP000037151">
    <property type="component" value="Unassembled WGS sequence"/>
</dbReference>
<name>A0A0L0KBK2_9ACTN</name>